<dbReference type="InterPro" id="IPR018087">
    <property type="entry name" value="Glyco_hydro_5_CS"/>
</dbReference>
<sequence length="404" mass="44752">MAFYTDIGFNFARTGGAQLPGNGWMDGLATYQARFQSTLSNYKTARKFGASFNLLIHDLWGADTTETSADPFPGDNGDWVNFDNFMTRLISDLKANNMLPGLIIDIWNEPDLSYFWKRSESQYIQMWARAYYRLQRDLPGVPTTGPSYSASHSAGNSWWTNWLAFIAQNRSIPTQYSWHMEGGGGDMESSTAALRSLLAPNGLATTNTININEYAVLGEQVPSAGAWWISQLERVNAIGLRGNWLSTGALHDYMAGLLGKPNAGTPAYNVTGGGYWPAAEFHVYKYYAKNMTGTRCKTQPTPDKRGEVYAVVDTNVVRLLVGSRVTTGTFYIQLQNLHSIGLPLSGKLVIHTYAFKGSTNHFQEFGPPQDLGTYGHDYSGGTLSFPIFQTDSLTAYAFEFRRAA</sequence>
<dbReference type="GO" id="GO:0004553">
    <property type="term" value="F:hydrolase activity, hydrolyzing O-glycosyl compounds"/>
    <property type="evidence" value="ECO:0007669"/>
    <property type="project" value="InterPro"/>
</dbReference>
<dbReference type="Proteomes" id="UP000800200">
    <property type="component" value="Unassembled WGS sequence"/>
</dbReference>
<dbReference type="OrthoDB" id="3445803at2759"/>
<gene>
    <name evidence="4" type="ORF">K469DRAFT_728051</name>
</gene>
<dbReference type="EMBL" id="ML994642">
    <property type="protein sequence ID" value="KAF2183546.1"/>
    <property type="molecule type" value="Genomic_DNA"/>
</dbReference>
<accession>A0A6A6E0W1</accession>
<keyword evidence="2 4" id="KW-0378">Hydrolase</keyword>
<dbReference type="SUPFAM" id="SSF51445">
    <property type="entry name" value="(Trans)glycosidases"/>
    <property type="match status" value="1"/>
</dbReference>
<evidence type="ECO:0000256" key="3">
    <source>
        <dbReference type="ARBA" id="ARBA00023295"/>
    </source>
</evidence>
<protein>
    <submittedName>
        <fullName evidence="4">Glycoside hydrolase family 39 protein</fullName>
    </submittedName>
</protein>
<keyword evidence="3" id="KW-0326">Glycosidase</keyword>
<evidence type="ECO:0000256" key="2">
    <source>
        <dbReference type="ARBA" id="ARBA00022801"/>
    </source>
</evidence>
<dbReference type="PROSITE" id="PS00659">
    <property type="entry name" value="GLYCOSYL_HYDROL_F5"/>
    <property type="match status" value="1"/>
</dbReference>
<proteinExistence type="inferred from homology"/>
<keyword evidence="5" id="KW-1185">Reference proteome</keyword>
<comment type="similarity">
    <text evidence="1">Belongs to the glycosyl hydrolase 5 (cellulase A) family.</text>
</comment>
<dbReference type="GO" id="GO:0005975">
    <property type="term" value="P:carbohydrate metabolic process"/>
    <property type="evidence" value="ECO:0007669"/>
    <property type="project" value="InterPro"/>
</dbReference>
<name>A0A6A6E0W1_9PEZI</name>
<organism evidence="4 5">
    <name type="scientific">Zopfia rhizophila CBS 207.26</name>
    <dbReference type="NCBI Taxonomy" id="1314779"/>
    <lineage>
        <taxon>Eukaryota</taxon>
        <taxon>Fungi</taxon>
        <taxon>Dikarya</taxon>
        <taxon>Ascomycota</taxon>
        <taxon>Pezizomycotina</taxon>
        <taxon>Dothideomycetes</taxon>
        <taxon>Dothideomycetes incertae sedis</taxon>
        <taxon>Zopfiaceae</taxon>
        <taxon>Zopfia</taxon>
    </lineage>
</organism>
<dbReference type="Gene3D" id="3.20.20.80">
    <property type="entry name" value="Glycosidases"/>
    <property type="match status" value="1"/>
</dbReference>
<evidence type="ECO:0000256" key="1">
    <source>
        <dbReference type="ARBA" id="ARBA00005641"/>
    </source>
</evidence>
<dbReference type="AlphaFoldDB" id="A0A6A6E0W1"/>
<evidence type="ECO:0000313" key="4">
    <source>
        <dbReference type="EMBL" id="KAF2183546.1"/>
    </source>
</evidence>
<dbReference type="InterPro" id="IPR017853">
    <property type="entry name" value="GH"/>
</dbReference>
<reference evidence="4" key="1">
    <citation type="journal article" date="2020" name="Stud. Mycol.">
        <title>101 Dothideomycetes genomes: a test case for predicting lifestyles and emergence of pathogens.</title>
        <authorList>
            <person name="Haridas S."/>
            <person name="Albert R."/>
            <person name="Binder M."/>
            <person name="Bloem J."/>
            <person name="Labutti K."/>
            <person name="Salamov A."/>
            <person name="Andreopoulos B."/>
            <person name="Baker S."/>
            <person name="Barry K."/>
            <person name="Bills G."/>
            <person name="Bluhm B."/>
            <person name="Cannon C."/>
            <person name="Castanera R."/>
            <person name="Culley D."/>
            <person name="Daum C."/>
            <person name="Ezra D."/>
            <person name="Gonzalez J."/>
            <person name="Henrissat B."/>
            <person name="Kuo A."/>
            <person name="Liang C."/>
            <person name="Lipzen A."/>
            <person name="Lutzoni F."/>
            <person name="Magnuson J."/>
            <person name="Mondo S."/>
            <person name="Nolan M."/>
            <person name="Ohm R."/>
            <person name="Pangilinan J."/>
            <person name="Park H.-J."/>
            <person name="Ramirez L."/>
            <person name="Alfaro M."/>
            <person name="Sun H."/>
            <person name="Tritt A."/>
            <person name="Yoshinaga Y."/>
            <person name="Zwiers L.-H."/>
            <person name="Turgeon B."/>
            <person name="Goodwin S."/>
            <person name="Spatafora J."/>
            <person name="Crous P."/>
            <person name="Grigoriev I."/>
        </authorList>
    </citation>
    <scope>NUCLEOTIDE SEQUENCE</scope>
    <source>
        <strain evidence="4">CBS 207.26</strain>
    </source>
</reference>
<evidence type="ECO:0000313" key="5">
    <source>
        <dbReference type="Proteomes" id="UP000800200"/>
    </source>
</evidence>